<dbReference type="Proteomes" id="UP001207687">
    <property type="component" value="Unassembled WGS sequence"/>
</dbReference>
<gene>
    <name evidence="1" type="ORF">M2256_001829</name>
</gene>
<evidence type="ECO:0000313" key="2">
    <source>
        <dbReference type="Proteomes" id="UP001207687"/>
    </source>
</evidence>
<organism evidence="1 2">
    <name type="scientific">Lactococcus lactis</name>
    <dbReference type="NCBI Taxonomy" id="1358"/>
    <lineage>
        <taxon>Bacteria</taxon>
        <taxon>Bacillati</taxon>
        <taxon>Bacillota</taxon>
        <taxon>Bacilli</taxon>
        <taxon>Lactobacillales</taxon>
        <taxon>Streptococcaceae</taxon>
        <taxon>Lactococcus</taxon>
    </lineage>
</organism>
<comment type="caution">
    <text evidence="1">The sequence shown here is derived from an EMBL/GenBank/DDBJ whole genome shotgun (WGS) entry which is preliminary data.</text>
</comment>
<accession>A0AAW5TS70</accession>
<dbReference type="EMBL" id="JAOQNN010000001">
    <property type="protein sequence ID" value="MCW2281371.1"/>
    <property type="molecule type" value="Genomic_DNA"/>
</dbReference>
<dbReference type="AlphaFoldDB" id="A0AAW5TS70"/>
<sequence length="39" mass="4634">MKTRKTDAPIVKREKWIAQLSELETLDNFTEELDNIEID</sequence>
<name>A0AAW5TS70_9LACT</name>
<evidence type="ECO:0000313" key="1">
    <source>
        <dbReference type="EMBL" id="MCW2281371.1"/>
    </source>
</evidence>
<proteinExistence type="predicted"/>
<reference evidence="1" key="1">
    <citation type="submission" date="2023-08" db="EMBL/GenBank/DDBJ databases">
        <title>Genomic analyses of the natural microbiome of Caenorhabditis elegans.</title>
        <authorList>
            <person name="Samuel B."/>
        </authorList>
    </citation>
    <scope>NUCLEOTIDE SEQUENCE</scope>
    <source>
        <strain evidence="1">BIGb0220</strain>
    </source>
</reference>
<protein>
    <submittedName>
        <fullName evidence="1">Uncharacterized protein</fullName>
    </submittedName>
</protein>